<feature type="non-terminal residue" evidence="2">
    <location>
        <position position="1"/>
    </location>
</feature>
<keyword evidence="3" id="KW-1185">Reference proteome</keyword>
<feature type="compositionally biased region" description="Basic and acidic residues" evidence="1">
    <location>
        <begin position="76"/>
        <end position="87"/>
    </location>
</feature>
<dbReference type="Gene3D" id="2.60.120.260">
    <property type="entry name" value="Galactose-binding domain-like"/>
    <property type="match status" value="1"/>
</dbReference>
<protein>
    <submittedName>
        <fullName evidence="2">Uncharacterized protein</fullName>
    </submittedName>
</protein>
<feature type="region of interest" description="Disordered" evidence="1">
    <location>
        <begin position="76"/>
        <end position="97"/>
    </location>
</feature>
<feature type="compositionally biased region" description="Low complexity" evidence="1">
    <location>
        <begin position="250"/>
        <end position="261"/>
    </location>
</feature>
<dbReference type="OrthoDB" id="2756615at2759"/>
<reference evidence="2" key="1">
    <citation type="submission" date="2020-07" db="EMBL/GenBank/DDBJ databases">
        <authorList>
            <person name="Nieuwenhuis M."/>
            <person name="Van De Peppel L.J.J."/>
        </authorList>
    </citation>
    <scope>NUCLEOTIDE SEQUENCE</scope>
    <source>
        <strain evidence="2">AP01</strain>
        <tissue evidence="2">Mycelium</tissue>
    </source>
</reference>
<dbReference type="EMBL" id="JABCKV010002091">
    <property type="protein sequence ID" value="KAG5639794.1"/>
    <property type="molecule type" value="Genomic_DNA"/>
</dbReference>
<evidence type="ECO:0000313" key="3">
    <source>
        <dbReference type="Proteomes" id="UP000775547"/>
    </source>
</evidence>
<feature type="compositionally biased region" description="Pro residues" evidence="1">
    <location>
        <begin position="273"/>
        <end position="282"/>
    </location>
</feature>
<dbReference type="AlphaFoldDB" id="A0A9P7K846"/>
<comment type="caution">
    <text evidence="2">The sequence shown here is derived from an EMBL/GenBank/DDBJ whole genome shotgun (WGS) entry which is preliminary data.</text>
</comment>
<gene>
    <name evidence="2" type="ORF">DXG03_003450</name>
</gene>
<feature type="region of interest" description="Disordered" evidence="1">
    <location>
        <begin position="237"/>
        <end position="282"/>
    </location>
</feature>
<feature type="non-terminal residue" evidence="2">
    <location>
        <position position="282"/>
    </location>
</feature>
<sequence>SSYGDTQPPSSVQWYQSPILPEGLHTISITRIAGTSLDYAVVAPGQQTPLVGLGQRLIVDNDDDALTYTGGWTRKEGAYESSDEPHRGMPFGNATNESSTPGSAVTFLFSGNNVAVYSIVDYSHLGSVTVRYTFSPLSSATPAGPSSQTLTYAVTPATPEYISGVLHRGNTLLYVSPASLPPGNWNLTMEVLGSTNETAVNIDYILYRGSFSIEPFPPTPAPAASYNRKGFVHGFPLDPSLPPTTSHNPSSGSYSRSASTSPVATTIRSLEPATPPPTSRPM</sequence>
<evidence type="ECO:0000313" key="2">
    <source>
        <dbReference type="EMBL" id="KAG5639794.1"/>
    </source>
</evidence>
<accession>A0A9P7K846</accession>
<proteinExistence type="predicted"/>
<organism evidence="2 3">
    <name type="scientific">Asterophora parasitica</name>
    <dbReference type="NCBI Taxonomy" id="117018"/>
    <lineage>
        <taxon>Eukaryota</taxon>
        <taxon>Fungi</taxon>
        <taxon>Dikarya</taxon>
        <taxon>Basidiomycota</taxon>
        <taxon>Agaricomycotina</taxon>
        <taxon>Agaricomycetes</taxon>
        <taxon>Agaricomycetidae</taxon>
        <taxon>Agaricales</taxon>
        <taxon>Tricholomatineae</taxon>
        <taxon>Lyophyllaceae</taxon>
        <taxon>Asterophora</taxon>
    </lineage>
</organism>
<reference evidence="2" key="2">
    <citation type="submission" date="2021-10" db="EMBL/GenBank/DDBJ databases">
        <title>Phylogenomics reveals ancestral predisposition of the termite-cultivated fungus Termitomyces towards a domesticated lifestyle.</title>
        <authorList>
            <person name="Auxier B."/>
            <person name="Grum-Grzhimaylo A."/>
            <person name="Cardenas M.E."/>
            <person name="Lodge J.D."/>
            <person name="Laessoe T."/>
            <person name="Pedersen O."/>
            <person name="Smith M.E."/>
            <person name="Kuyper T.W."/>
            <person name="Franco-Molano E.A."/>
            <person name="Baroni T.J."/>
            <person name="Aanen D.K."/>
        </authorList>
    </citation>
    <scope>NUCLEOTIDE SEQUENCE</scope>
    <source>
        <strain evidence="2">AP01</strain>
        <tissue evidence="2">Mycelium</tissue>
    </source>
</reference>
<name>A0A9P7K846_9AGAR</name>
<dbReference type="Proteomes" id="UP000775547">
    <property type="component" value="Unassembled WGS sequence"/>
</dbReference>
<evidence type="ECO:0000256" key="1">
    <source>
        <dbReference type="SAM" id="MobiDB-lite"/>
    </source>
</evidence>